<feature type="transmembrane region" description="Helical" evidence="1">
    <location>
        <begin position="265"/>
        <end position="287"/>
    </location>
</feature>
<dbReference type="AlphaFoldDB" id="A0A9P6DTZ9"/>
<organism evidence="3 4">
    <name type="scientific">Hydnum rufescens UP504</name>
    <dbReference type="NCBI Taxonomy" id="1448309"/>
    <lineage>
        <taxon>Eukaryota</taxon>
        <taxon>Fungi</taxon>
        <taxon>Dikarya</taxon>
        <taxon>Basidiomycota</taxon>
        <taxon>Agaricomycotina</taxon>
        <taxon>Agaricomycetes</taxon>
        <taxon>Cantharellales</taxon>
        <taxon>Hydnaceae</taxon>
        <taxon>Hydnum</taxon>
    </lineage>
</organism>
<dbReference type="Pfam" id="PF20152">
    <property type="entry name" value="DUF6534"/>
    <property type="match status" value="1"/>
</dbReference>
<dbReference type="InterPro" id="IPR045339">
    <property type="entry name" value="DUF6534"/>
</dbReference>
<evidence type="ECO:0000313" key="3">
    <source>
        <dbReference type="EMBL" id="KAF9510100.1"/>
    </source>
</evidence>
<protein>
    <recommendedName>
        <fullName evidence="2">DUF6534 domain-containing protein</fullName>
    </recommendedName>
</protein>
<gene>
    <name evidence="3" type="ORF">BS47DRAFT_1364794</name>
</gene>
<evidence type="ECO:0000256" key="1">
    <source>
        <dbReference type="SAM" id="Phobius"/>
    </source>
</evidence>
<feature type="transmembrane region" description="Helical" evidence="1">
    <location>
        <begin position="62"/>
        <end position="81"/>
    </location>
</feature>
<accession>A0A9P6DTZ9</accession>
<proteinExistence type="predicted"/>
<feature type="transmembrane region" description="Helical" evidence="1">
    <location>
        <begin position="187"/>
        <end position="209"/>
    </location>
</feature>
<keyword evidence="1" id="KW-0812">Transmembrane</keyword>
<comment type="caution">
    <text evidence="3">The sequence shown here is derived from an EMBL/GenBank/DDBJ whole genome shotgun (WGS) entry which is preliminary data.</text>
</comment>
<dbReference type="OrthoDB" id="2535105at2759"/>
<feature type="transmembrane region" description="Helical" evidence="1">
    <location>
        <begin position="221"/>
        <end position="245"/>
    </location>
</feature>
<evidence type="ECO:0000259" key="2">
    <source>
        <dbReference type="Pfam" id="PF20152"/>
    </source>
</evidence>
<dbReference type="PANTHER" id="PTHR40465:SF1">
    <property type="entry name" value="DUF6534 DOMAIN-CONTAINING PROTEIN"/>
    <property type="match status" value="1"/>
</dbReference>
<feature type="transmembrane region" description="Helical" evidence="1">
    <location>
        <begin position="36"/>
        <end position="55"/>
    </location>
</feature>
<name>A0A9P6DTZ9_9AGAM</name>
<dbReference type="EMBL" id="MU129023">
    <property type="protein sequence ID" value="KAF9510100.1"/>
    <property type="molecule type" value="Genomic_DNA"/>
</dbReference>
<sequence>MLATPPELIEFAGKTMAGSALSTFIVEIMEGPLLDIFSGSFVGNLLTAVSVSFSYDGRTVKLVVGFLWILEAFQLLVSSFLSPSTVARTDCGGLLVSDNACTLYSTCVTQSLYWWFVQDYYNPSALQRATWQFTTFQISAACASVVVQTFFAHRVYSLSANLYLGGFVDSVPEHDTDFKVITPWVPVSWLTIQAAADIVIAICMCLLLHRRRTGFQKTDSMITHMILYTMGTGLATSVLSCLALLLYDNPGAELIYGDSSPDFSSVIACIFSMPLGGFYSITMLANLHMRKALRARLDTPSLLEVISASIKKRNEMFQAARMNMARGVQCDDEDITDVRFTVVQSPVWGGGRGEEPEPEAKVPND</sequence>
<keyword evidence="4" id="KW-1185">Reference proteome</keyword>
<dbReference type="Proteomes" id="UP000886523">
    <property type="component" value="Unassembled WGS sequence"/>
</dbReference>
<dbReference type="PANTHER" id="PTHR40465">
    <property type="entry name" value="CHROMOSOME 1, WHOLE GENOME SHOTGUN SEQUENCE"/>
    <property type="match status" value="1"/>
</dbReference>
<keyword evidence="1" id="KW-0472">Membrane</keyword>
<reference evidence="3" key="1">
    <citation type="journal article" date="2020" name="Nat. Commun.">
        <title>Large-scale genome sequencing of mycorrhizal fungi provides insights into the early evolution of symbiotic traits.</title>
        <authorList>
            <person name="Miyauchi S."/>
            <person name="Kiss E."/>
            <person name="Kuo A."/>
            <person name="Drula E."/>
            <person name="Kohler A."/>
            <person name="Sanchez-Garcia M."/>
            <person name="Morin E."/>
            <person name="Andreopoulos B."/>
            <person name="Barry K.W."/>
            <person name="Bonito G."/>
            <person name="Buee M."/>
            <person name="Carver A."/>
            <person name="Chen C."/>
            <person name="Cichocki N."/>
            <person name="Clum A."/>
            <person name="Culley D."/>
            <person name="Crous P.W."/>
            <person name="Fauchery L."/>
            <person name="Girlanda M."/>
            <person name="Hayes R.D."/>
            <person name="Keri Z."/>
            <person name="LaButti K."/>
            <person name="Lipzen A."/>
            <person name="Lombard V."/>
            <person name="Magnuson J."/>
            <person name="Maillard F."/>
            <person name="Murat C."/>
            <person name="Nolan M."/>
            <person name="Ohm R.A."/>
            <person name="Pangilinan J."/>
            <person name="Pereira M.F."/>
            <person name="Perotto S."/>
            <person name="Peter M."/>
            <person name="Pfister S."/>
            <person name="Riley R."/>
            <person name="Sitrit Y."/>
            <person name="Stielow J.B."/>
            <person name="Szollosi G."/>
            <person name="Zifcakova L."/>
            <person name="Stursova M."/>
            <person name="Spatafora J.W."/>
            <person name="Tedersoo L."/>
            <person name="Vaario L.M."/>
            <person name="Yamada A."/>
            <person name="Yan M."/>
            <person name="Wang P."/>
            <person name="Xu J."/>
            <person name="Bruns T."/>
            <person name="Baldrian P."/>
            <person name="Vilgalys R."/>
            <person name="Dunand C."/>
            <person name="Henrissat B."/>
            <person name="Grigoriev I.V."/>
            <person name="Hibbett D."/>
            <person name="Nagy L.G."/>
            <person name="Martin F.M."/>
        </authorList>
    </citation>
    <scope>NUCLEOTIDE SEQUENCE</scope>
    <source>
        <strain evidence="3">UP504</strain>
    </source>
</reference>
<feature type="domain" description="DUF6534" evidence="2">
    <location>
        <begin position="194"/>
        <end position="291"/>
    </location>
</feature>
<keyword evidence="1" id="KW-1133">Transmembrane helix</keyword>
<evidence type="ECO:0000313" key="4">
    <source>
        <dbReference type="Proteomes" id="UP000886523"/>
    </source>
</evidence>